<evidence type="ECO:0000256" key="5">
    <source>
        <dbReference type="ARBA" id="ARBA00023242"/>
    </source>
</evidence>
<dbReference type="GO" id="GO:0071765">
    <property type="term" value="P:nuclear inner membrane organization"/>
    <property type="evidence" value="ECO:0007669"/>
    <property type="project" value="InterPro"/>
</dbReference>
<feature type="transmembrane region" description="Helical" evidence="7">
    <location>
        <begin position="194"/>
        <end position="215"/>
    </location>
</feature>
<dbReference type="Proteomes" id="UP000230002">
    <property type="component" value="Unassembled WGS sequence"/>
</dbReference>
<feature type="compositionally biased region" description="Acidic residues" evidence="6">
    <location>
        <begin position="420"/>
        <end position="434"/>
    </location>
</feature>
<keyword evidence="5" id="KW-0539">Nucleus</keyword>
<keyword evidence="2 7" id="KW-0812">Transmembrane</keyword>
<keyword evidence="4 7" id="KW-0472">Membrane</keyword>
<keyword evidence="10" id="KW-1185">Reference proteome</keyword>
<evidence type="ECO:0000313" key="10">
    <source>
        <dbReference type="Proteomes" id="UP000230002"/>
    </source>
</evidence>
<dbReference type="GO" id="GO:0034506">
    <property type="term" value="C:chromosome, centromeric core domain"/>
    <property type="evidence" value="ECO:0007669"/>
    <property type="project" value="TreeGrafter"/>
</dbReference>
<evidence type="ECO:0000313" key="9">
    <source>
        <dbReference type="EMBL" id="PIL31845.1"/>
    </source>
</evidence>
<evidence type="ECO:0000259" key="8">
    <source>
        <dbReference type="Pfam" id="PF09779"/>
    </source>
</evidence>
<dbReference type="InterPro" id="IPR018617">
    <property type="entry name" value="Ima1_N"/>
</dbReference>
<dbReference type="PANTHER" id="PTHR28538">
    <property type="entry name" value="INTEGRAL INNER NUCLEAR MEMBRANE PROTEIN IMA1"/>
    <property type="match status" value="1"/>
</dbReference>
<comment type="subcellular location">
    <subcellularLocation>
        <location evidence="1">Nucleus inner membrane</location>
        <topology evidence="1">Multi-pass membrane protein</topology>
    </subcellularLocation>
</comment>
<evidence type="ECO:0000256" key="4">
    <source>
        <dbReference type="ARBA" id="ARBA00023136"/>
    </source>
</evidence>
<keyword evidence="3 7" id="KW-1133">Transmembrane helix</keyword>
<dbReference type="OrthoDB" id="5966927at2759"/>
<proteinExistence type="predicted"/>
<feature type="region of interest" description="Disordered" evidence="6">
    <location>
        <begin position="59"/>
        <end position="80"/>
    </location>
</feature>
<evidence type="ECO:0000256" key="6">
    <source>
        <dbReference type="SAM" id="MobiDB-lite"/>
    </source>
</evidence>
<dbReference type="AlphaFoldDB" id="A0A2G8SDJ7"/>
<dbReference type="GO" id="GO:0044732">
    <property type="term" value="C:mitotic spindle pole body"/>
    <property type="evidence" value="ECO:0007669"/>
    <property type="project" value="TreeGrafter"/>
</dbReference>
<accession>A0A2G8SDJ7</accession>
<dbReference type="Pfam" id="PF09779">
    <property type="entry name" value="Ima1_N"/>
    <property type="match status" value="1"/>
</dbReference>
<feature type="compositionally biased region" description="Polar residues" evidence="6">
    <location>
        <begin position="397"/>
        <end position="415"/>
    </location>
</feature>
<feature type="transmembrane region" description="Helical" evidence="7">
    <location>
        <begin position="221"/>
        <end position="240"/>
    </location>
</feature>
<gene>
    <name evidence="9" type="ORF">GSI_06549</name>
</gene>
<dbReference type="InterPro" id="IPR042321">
    <property type="entry name" value="Ima1"/>
</dbReference>
<feature type="domain" description="Ima1 N-terminal" evidence="8">
    <location>
        <begin position="13"/>
        <end position="139"/>
    </location>
</feature>
<comment type="caution">
    <text evidence="9">The sequence shown here is derived from an EMBL/GenBank/DDBJ whole genome shotgun (WGS) entry which is preliminary data.</text>
</comment>
<feature type="region of interest" description="Disordered" evidence="6">
    <location>
        <begin position="392"/>
        <end position="454"/>
    </location>
</feature>
<evidence type="ECO:0000256" key="2">
    <source>
        <dbReference type="ARBA" id="ARBA00022692"/>
    </source>
</evidence>
<dbReference type="GO" id="GO:0034992">
    <property type="term" value="C:microtubule organizing center attachment site"/>
    <property type="evidence" value="ECO:0007669"/>
    <property type="project" value="TreeGrafter"/>
</dbReference>
<sequence>MSRIFRQPAVLFCFYCQSSVTPAPRNPRVFQCPHCECINHYNARGEIVSDDPAMHDESYNKRSFARRASPRKDRLPSTHGSTSFCHTCQTNQMLLQNLLANYLPPPEDPEYEKRLELLPEYQRSIEVRYPPVCANCLPTIEQEIKRKDQMARVRALGSALRNTRGTDNRRRTSATKKDREKLDRELWIWRIRGCLWAASVGCALAGHTSIAASYHPVSLPGFFSSILLGLVVVSIFWTAWDPTYATVRRYQFQGRAVRVHGKTQYNALQLLIWLTRLTTAALLALPGLRPHLDTIHLWTNPITRPARVYSTTMLVCEVAALLMCAFVLKVQHPPPVRLVGSNGHLHRLSATPSISSSRDGTPVVPEPDMFSTLSLSNNPVLGTASAQNPIFGVPSLPTASSQLSPPRTGGASPSSPGMDMDMDDDGERDPDAMDIDPASPARRPSNNDDGSWLRPQRFFAPEEPTGLETLFARTIRLVDPSEQNGRAASVGMGGRKTLPLRRTGTLLCDWRLWLSLSIVPLFAVGYKAWNVYVKNNVIYVIP</sequence>
<protein>
    <recommendedName>
        <fullName evidence="8">Ima1 N-terminal domain-containing protein</fullName>
    </recommendedName>
</protein>
<evidence type="ECO:0000256" key="1">
    <source>
        <dbReference type="ARBA" id="ARBA00004473"/>
    </source>
</evidence>
<organism evidence="9 10">
    <name type="scientific">Ganoderma sinense ZZ0214-1</name>
    <dbReference type="NCBI Taxonomy" id="1077348"/>
    <lineage>
        <taxon>Eukaryota</taxon>
        <taxon>Fungi</taxon>
        <taxon>Dikarya</taxon>
        <taxon>Basidiomycota</taxon>
        <taxon>Agaricomycotina</taxon>
        <taxon>Agaricomycetes</taxon>
        <taxon>Polyporales</taxon>
        <taxon>Polyporaceae</taxon>
        <taxon>Ganoderma</taxon>
    </lineage>
</organism>
<feature type="transmembrane region" description="Helical" evidence="7">
    <location>
        <begin position="270"/>
        <end position="288"/>
    </location>
</feature>
<feature type="transmembrane region" description="Helical" evidence="7">
    <location>
        <begin position="308"/>
        <end position="328"/>
    </location>
</feature>
<dbReference type="PANTHER" id="PTHR28538:SF1">
    <property type="entry name" value="INTEGRAL INNER NUCLEAR MEMBRANE PROTEIN IMA1"/>
    <property type="match status" value="1"/>
</dbReference>
<reference evidence="9 10" key="1">
    <citation type="journal article" date="2015" name="Sci. Rep.">
        <title>Chromosome-level genome map provides insights into diverse defense mechanisms in the medicinal fungus Ganoderma sinense.</title>
        <authorList>
            <person name="Zhu Y."/>
            <person name="Xu J."/>
            <person name="Sun C."/>
            <person name="Zhou S."/>
            <person name="Xu H."/>
            <person name="Nelson D.R."/>
            <person name="Qian J."/>
            <person name="Song J."/>
            <person name="Luo H."/>
            <person name="Xiang L."/>
            <person name="Li Y."/>
            <person name="Xu Z."/>
            <person name="Ji A."/>
            <person name="Wang L."/>
            <person name="Lu S."/>
            <person name="Hayward A."/>
            <person name="Sun W."/>
            <person name="Li X."/>
            <person name="Schwartz D.C."/>
            <person name="Wang Y."/>
            <person name="Chen S."/>
        </authorList>
    </citation>
    <scope>NUCLEOTIDE SEQUENCE [LARGE SCALE GENOMIC DNA]</scope>
    <source>
        <strain evidence="9 10">ZZ0214-1</strain>
    </source>
</reference>
<feature type="compositionally biased region" description="Polar residues" evidence="6">
    <location>
        <begin position="350"/>
        <end position="359"/>
    </location>
</feature>
<feature type="transmembrane region" description="Helical" evidence="7">
    <location>
        <begin position="510"/>
        <end position="529"/>
    </location>
</feature>
<dbReference type="GO" id="GO:0005637">
    <property type="term" value="C:nuclear inner membrane"/>
    <property type="evidence" value="ECO:0007669"/>
    <property type="project" value="UniProtKB-SubCell"/>
</dbReference>
<dbReference type="EMBL" id="AYKW01000012">
    <property type="protein sequence ID" value="PIL31845.1"/>
    <property type="molecule type" value="Genomic_DNA"/>
</dbReference>
<evidence type="ECO:0000256" key="3">
    <source>
        <dbReference type="ARBA" id="ARBA00022989"/>
    </source>
</evidence>
<dbReference type="STRING" id="1077348.A0A2G8SDJ7"/>
<feature type="region of interest" description="Disordered" evidence="6">
    <location>
        <begin position="348"/>
        <end position="370"/>
    </location>
</feature>
<name>A0A2G8SDJ7_9APHY</name>
<evidence type="ECO:0000256" key="7">
    <source>
        <dbReference type="SAM" id="Phobius"/>
    </source>
</evidence>